<dbReference type="RefSeq" id="XP_041191277.1">
    <property type="nucleotide sequence ID" value="XM_041331193.1"/>
</dbReference>
<evidence type="ECO:0000313" key="2">
    <source>
        <dbReference type="Proteomes" id="UP000807769"/>
    </source>
</evidence>
<dbReference type="AlphaFoldDB" id="A0A9P7E7G7"/>
<dbReference type="OrthoDB" id="3264182at2759"/>
<name>A0A9P7E7G7_9AGAM</name>
<organism evidence="1 2">
    <name type="scientific">Suillus subaureus</name>
    <dbReference type="NCBI Taxonomy" id="48587"/>
    <lineage>
        <taxon>Eukaryota</taxon>
        <taxon>Fungi</taxon>
        <taxon>Dikarya</taxon>
        <taxon>Basidiomycota</taxon>
        <taxon>Agaricomycotina</taxon>
        <taxon>Agaricomycetes</taxon>
        <taxon>Agaricomycetidae</taxon>
        <taxon>Boletales</taxon>
        <taxon>Suillineae</taxon>
        <taxon>Suillaceae</taxon>
        <taxon>Suillus</taxon>
    </lineage>
</organism>
<feature type="non-terminal residue" evidence="1">
    <location>
        <position position="1"/>
    </location>
</feature>
<dbReference type="EMBL" id="JABBWG010000023">
    <property type="protein sequence ID" value="KAG1813516.1"/>
    <property type="molecule type" value="Genomic_DNA"/>
</dbReference>
<sequence>LDSNPSLFLDEIQEQLLEAQNVEVSIATLSRSLRRLAVTHKRTSKAATERNELLRATWLAEYRHLPKEYFVRIDKSGVDNRTNQRRY</sequence>
<dbReference type="PANTHER" id="PTHR48472">
    <property type="entry name" value="TC1-LIKE TRANSPOSASE DDE DOMAIN-CONTAINING PROTEIN"/>
    <property type="match status" value="1"/>
</dbReference>
<keyword evidence="2" id="KW-1185">Reference proteome</keyword>
<accession>A0A9P7E7G7</accession>
<dbReference type="PANTHER" id="PTHR48472:SF1">
    <property type="entry name" value="TC1-LIKE TRANSPOSASE DDE DOMAIN-CONTAINING PROTEIN"/>
    <property type="match status" value="1"/>
</dbReference>
<gene>
    <name evidence="1" type="ORF">BJ212DRAFT_1275069</name>
</gene>
<proteinExistence type="predicted"/>
<reference evidence="1" key="1">
    <citation type="journal article" date="2020" name="New Phytol.">
        <title>Comparative genomics reveals dynamic genome evolution in host specialist ectomycorrhizal fungi.</title>
        <authorList>
            <person name="Lofgren L.A."/>
            <person name="Nguyen N.H."/>
            <person name="Vilgalys R."/>
            <person name="Ruytinx J."/>
            <person name="Liao H.L."/>
            <person name="Branco S."/>
            <person name="Kuo A."/>
            <person name="LaButti K."/>
            <person name="Lipzen A."/>
            <person name="Andreopoulos W."/>
            <person name="Pangilinan J."/>
            <person name="Riley R."/>
            <person name="Hundley H."/>
            <person name="Na H."/>
            <person name="Barry K."/>
            <person name="Grigoriev I.V."/>
            <person name="Stajich J.E."/>
            <person name="Kennedy P.G."/>
        </authorList>
    </citation>
    <scope>NUCLEOTIDE SEQUENCE</scope>
    <source>
        <strain evidence="1">MN1</strain>
    </source>
</reference>
<dbReference type="Proteomes" id="UP000807769">
    <property type="component" value="Unassembled WGS sequence"/>
</dbReference>
<protein>
    <submittedName>
        <fullName evidence="1">Uncharacterized protein</fullName>
    </submittedName>
</protein>
<evidence type="ECO:0000313" key="1">
    <source>
        <dbReference type="EMBL" id="KAG1813516.1"/>
    </source>
</evidence>
<comment type="caution">
    <text evidence="1">The sequence shown here is derived from an EMBL/GenBank/DDBJ whole genome shotgun (WGS) entry which is preliminary data.</text>
</comment>
<dbReference type="GeneID" id="64625210"/>